<dbReference type="Pfam" id="PF04967">
    <property type="entry name" value="HTH_10"/>
    <property type="match status" value="1"/>
</dbReference>
<dbReference type="EMBL" id="BAAADV010000007">
    <property type="protein sequence ID" value="GAA0677814.1"/>
    <property type="molecule type" value="Genomic_DNA"/>
</dbReference>
<evidence type="ECO:0000256" key="1">
    <source>
        <dbReference type="ARBA" id="ARBA00023015"/>
    </source>
</evidence>
<keyword evidence="5" id="KW-0238">DNA-binding</keyword>
<dbReference type="InterPro" id="IPR036388">
    <property type="entry name" value="WH-like_DNA-bd_sf"/>
</dbReference>
<keyword evidence="2" id="KW-0804">Transcription</keyword>
<gene>
    <name evidence="5" type="ORF">GCM10009020_27440</name>
</gene>
<evidence type="ECO:0000256" key="2">
    <source>
        <dbReference type="ARBA" id="ARBA00023163"/>
    </source>
</evidence>
<organism evidence="5 6">
    <name type="scientific">Natronoarchaeum mannanilyticum</name>
    <dbReference type="NCBI Taxonomy" id="926360"/>
    <lineage>
        <taxon>Archaea</taxon>
        <taxon>Methanobacteriati</taxon>
        <taxon>Methanobacteriota</taxon>
        <taxon>Stenosarchaea group</taxon>
        <taxon>Halobacteria</taxon>
        <taxon>Halobacteriales</taxon>
        <taxon>Natronoarchaeaceae</taxon>
    </lineage>
</organism>
<dbReference type="AlphaFoldDB" id="A0AAV3TCJ4"/>
<evidence type="ECO:0000313" key="6">
    <source>
        <dbReference type="Proteomes" id="UP001500420"/>
    </source>
</evidence>
<dbReference type="Proteomes" id="UP001500420">
    <property type="component" value="Unassembled WGS sequence"/>
</dbReference>
<accession>A0AAV3TCJ4</accession>
<protein>
    <submittedName>
        <fullName evidence="5">DNA-binding protein</fullName>
    </submittedName>
</protein>
<comment type="caution">
    <text evidence="5">The sequence shown here is derived from an EMBL/GenBank/DDBJ whole genome shotgun (WGS) entry which is preliminary data.</text>
</comment>
<dbReference type="PANTHER" id="PTHR34236:SF1">
    <property type="entry name" value="DIMETHYL SULFOXIDE REDUCTASE TRANSCRIPTIONAL ACTIVATOR"/>
    <property type="match status" value="1"/>
</dbReference>
<keyword evidence="1" id="KW-0805">Transcription regulation</keyword>
<feature type="domain" description="DmsR-like N-terminal" evidence="4">
    <location>
        <begin position="1"/>
        <end position="137"/>
    </location>
</feature>
<dbReference type="Gene3D" id="1.10.10.10">
    <property type="entry name" value="Winged helix-like DNA-binding domain superfamily/Winged helix DNA-binding domain"/>
    <property type="match status" value="1"/>
</dbReference>
<dbReference type="PANTHER" id="PTHR34236">
    <property type="entry name" value="DIMETHYL SULFOXIDE REDUCTASE TRANSCRIPTIONAL ACTIVATOR"/>
    <property type="match status" value="1"/>
</dbReference>
<sequence>MNGGVRARIEIESPGDCPVAAASADADARIDRIDRATGGRDGVVSEEFAVDGDAEVSVDATPIASEGDRTVYRFERELDELCACDLVEHTGPPLADISAADGGLEISFRAADVAEVRAVVAALDDAFDGVHLRTLSRGDDGEESDAVVVDRSALTERQRRVLKRAHELGYFEYPKGANASEVAEDLDIARSTFTEHLAAAQSKLYDAMLEGGVEP</sequence>
<dbReference type="InterPro" id="IPR056433">
    <property type="entry name" value="DmsR-like_N"/>
</dbReference>
<feature type="domain" description="HTH bat-type" evidence="3">
    <location>
        <begin position="154"/>
        <end position="205"/>
    </location>
</feature>
<dbReference type="Pfam" id="PF24277">
    <property type="entry name" value="DmsR_N"/>
    <property type="match status" value="1"/>
</dbReference>
<proteinExistence type="predicted"/>
<dbReference type="GO" id="GO:0003677">
    <property type="term" value="F:DNA binding"/>
    <property type="evidence" value="ECO:0007669"/>
    <property type="project" value="UniProtKB-KW"/>
</dbReference>
<dbReference type="RefSeq" id="WP_343774620.1">
    <property type="nucleotide sequence ID" value="NZ_BAAADV010000007.1"/>
</dbReference>
<evidence type="ECO:0000259" key="4">
    <source>
        <dbReference type="Pfam" id="PF24277"/>
    </source>
</evidence>
<dbReference type="InterPro" id="IPR007050">
    <property type="entry name" value="HTH_bacterioopsin"/>
</dbReference>
<evidence type="ECO:0000313" key="5">
    <source>
        <dbReference type="EMBL" id="GAA0677814.1"/>
    </source>
</evidence>
<reference evidence="5 6" key="1">
    <citation type="journal article" date="2019" name="Int. J. Syst. Evol. Microbiol.">
        <title>The Global Catalogue of Microorganisms (GCM) 10K type strain sequencing project: providing services to taxonomists for standard genome sequencing and annotation.</title>
        <authorList>
            <consortium name="The Broad Institute Genomics Platform"/>
            <consortium name="The Broad Institute Genome Sequencing Center for Infectious Disease"/>
            <person name="Wu L."/>
            <person name="Ma J."/>
        </authorList>
    </citation>
    <scope>NUCLEOTIDE SEQUENCE [LARGE SCALE GENOMIC DNA]</scope>
    <source>
        <strain evidence="5 6">JCM 16328</strain>
    </source>
</reference>
<name>A0AAV3TCJ4_9EURY</name>
<evidence type="ECO:0000259" key="3">
    <source>
        <dbReference type="Pfam" id="PF04967"/>
    </source>
</evidence>
<keyword evidence="6" id="KW-1185">Reference proteome</keyword>